<feature type="domain" description="Transglycosylase SLT" evidence="2">
    <location>
        <begin position="163"/>
        <end position="258"/>
    </location>
</feature>
<organism evidence="3 4">
    <name type="scientific">Candidatus Doudnabacteria bacterium RIFCSPHIGHO2_01_52_17</name>
    <dbReference type="NCBI Taxonomy" id="1817820"/>
    <lineage>
        <taxon>Bacteria</taxon>
        <taxon>Candidatus Doudnaibacteriota</taxon>
    </lineage>
</organism>
<dbReference type="AlphaFoldDB" id="A0A1F5NAI2"/>
<dbReference type="Pfam" id="PF01464">
    <property type="entry name" value="SLT"/>
    <property type="match status" value="1"/>
</dbReference>
<dbReference type="EMBL" id="MFEG01000057">
    <property type="protein sequence ID" value="OGE74572.1"/>
    <property type="molecule type" value="Genomic_DNA"/>
</dbReference>
<name>A0A1F5NAI2_9BACT</name>
<dbReference type="CDD" id="cd00254">
    <property type="entry name" value="LT-like"/>
    <property type="match status" value="1"/>
</dbReference>
<dbReference type="InterPro" id="IPR008258">
    <property type="entry name" value="Transglycosylase_SLT_dom_1"/>
</dbReference>
<protein>
    <recommendedName>
        <fullName evidence="2">Transglycosylase SLT domain-containing protein</fullName>
    </recommendedName>
</protein>
<dbReference type="Proteomes" id="UP000176547">
    <property type="component" value="Unassembled WGS sequence"/>
</dbReference>
<comment type="caution">
    <text evidence="3">The sequence shown here is derived from an EMBL/GenBank/DDBJ whole genome shotgun (WGS) entry which is preliminary data.</text>
</comment>
<dbReference type="SUPFAM" id="SSF53955">
    <property type="entry name" value="Lysozyme-like"/>
    <property type="match status" value="1"/>
</dbReference>
<proteinExistence type="predicted"/>
<feature type="region of interest" description="Disordered" evidence="1">
    <location>
        <begin position="91"/>
        <end position="118"/>
    </location>
</feature>
<dbReference type="Gene3D" id="1.10.530.10">
    <property type="match status" value="1"/>
</dbReference>
<reference evidence="3 4" key="1">
    <citation type="journal article" date="2016" name="Nat. Commun.">
        <title>Thousands of microbial genomes shed light on interconnected biogeochemical processes in an aquifer system.</title>
        <authorList>
            <person name="Anantharaman K."/>
            <person name="Brown C.T."/>
            <person name="Hug L.A."/>
            <person name="Sharon I."/>
            <person name="Castelle C.J."/>
            <person name="Probst A.J."/>
            <person name="Thomas B.C."/>
            <person name="Singh A."/>
            <person name="Wilkins M.J."/>
            <person name="Karaoz U."/>
            <person name="Brodie E.L."/>
            <person name="Williams K.H."/>
            <person name="Hubbard S.S."/>
            <person name="Banfield J.F."/>
        </authorList>
    </citation>
    <scope>NUCLEOTIDE SEQUENCE [LARGE SCALE GENOMIC DNA]</scope>
</reference>
<accession>A0A1F5NAI2</accession>
<evidence type="ECO:0000313" key="3">
    <source>
        <dbReference type="EMBL" id="OGE74572.1"/>
    </source>
</evidence>
<evidence type="ECO:0000259" key="2">
    <source>
        <dbReference type="Pfam" id="PF01464"/>
    </source>
</evidence>
<evidence type="ECO:0000313" key="4">
    <source>
        <dbReference type="Proteomes" id="UP000176547"/>
    </source>
</evidence>
<gene>
    <name evidence="3" type="ORF">A3K06_01410</name>
</gene>
<sequence length="310" mass="33989">MIEKIKKVASALPPVSGETLKIREAIDDADRIHNTAANLKELKESGLSFDPDSGLDGSWVDADGTINYAVLGVDVSKPLEEARGRPILPPAQVVTEAPPPPQNVYEQESSNAGADPEKVKNTYTKKGGVGLLDKVKNDWRADINRLADKYNLEQVGLTPDDVVIKIAVESDGIKNRASPAGSLGLMQVQLETARIIDKDNALGTRNLSDAQLRDKLLNDPKFNLELGIKHMADLMRNTNVGGDIDKMNAAYNGGDRIKKGPLTPSRDCPGSYAWRCEWENPQHTIPNTGYAETRNYVALHNVFKRQLNTR</sequence>
<dbReference type="InterPro" id="IPR023346">
    <property type="entry name" value="Lysozyme-like_dom_sf"/>
</dbReference>
<evidence type="ECO:0000256" key="1">
    <source>
        <dbReference type="SAM" id="MobiDB-lite"/>
    </source>
</evidence>